<proteinExistence type="predicted"/>
<protein>
    <recommendedName>
        <fullName evidence="2">USP domain-containing protein</fullName>
    </recommendedName>
</protein>
<dbReference type="GO" id="GO:0016579">
    <property type="term" value="P:protein deubiquitination"/>
    <property type="evidence" value="ECO:0007669"/>
    <property type="project" value="InterPro"/>
</dbReference>
<keyword evidence="4" id="KW-1185">Reference proteome</keyword>
<name>A0A3D8SA11_9HELO</name>
<organism evidence="3 4">
    <name type="scientific">Coleophoma crateriformis</name>
    <dbReference type="NCBI Taxonomy" id="565419"/>
    <lineage>
        <taxon>Eukaryota</taxon>
        <taxon>Fungi</taxon>
        <taxon>Dikarya</taxon>
        <taxon>Ascomycota</taxon>
        <taxon>Pezizomycotina</taxon>
        <taxon>Leotiomycetes</taxon>
        <taxon>Helotiales</taxon>
        <taxon>Dermateaceae</taxon>
        <taxon>Coleophoma</taxon>
    </lineage>
</organism>
<dbReference type="CDD" id="cd02257">
    <property type="entry name" value="Peptidase_C19"/>
    <property type="match status" value="1"/>
</dbReference>
<evidence type="ECO:0000256" key="1">
    <source>
        <dbReference type="SAM" id="MobiDB-lite"/>
    </source>
</evidence>
<dbReference type="OrthoDB" id="289038at2759"/>
<evidence type="ECO:0000313" key="3">
    <source>
        <dbReference type="EMBL" id="RDW83113.1"/>
    </source>
</evidence>
<feature type="compositionally biased region" description="Polar residues" evidence="1">
    <location>
        <begin position="1"/>
        <end position="16"/>
    </location>
</feature>
<dbReference type="SUPFAM" id="SSF54001">
    <property type="entry name" value="Cysteine proteinases"/>
    <property type="match status" value="1"/>
</dbReference>
<dbReference type="InterPro" id="IPR050164">
    <property type="entry name" value="Peptidase_C19"/>
</dbReference>
<dbReference type="Proteomes" id="UP000256328">
    <property type="component" value="Unassembled WGS sequence"/>
</dbReference>
<dbReference type="Gene3D" id="3.90.70.10">
    <property type="entry name" value="Cysteine proteinases"/>
    <property type="match status" value="1"/>
</dbReference>
<dbReference type="GO" id="GO:0005829">
    <property type="term" value="C:cytosol"/>
    <property type="evidence" value="ECO:0007669"/>
    <property type="project" value="TreeGrafter"/>
</dbReference>
<dbReference type="InterPro" id="IPR038765">
    <property type="entry name" value="Papain-like_cys_pep_sf"/>
</dbReference>
<feature type="domain" description="USP" evidence="2">
    <location>
        <begin position="97"/>
        <end position="398"/>
    </location>
</feature>
<dbReference type="PROSITE" id="PS00973">
    <property type="entry name" value="USP_2"/>
    <property type="match status" value="1"/>
</dbReference>
<dbReference type="InterPro" id="IPR018200">
    <property type="entry name" value="USP_CS"/>
</dbReference>
<evidence type="ECO:0000259" key="2">
    <source>
        <dbReference type="PROSITE" id="PS50235"/>
    </source>
</evidence>
<dbReference type="PROSITE" id="PS50235">
    <property type="entry name" value="USP_3"/>
    <property type="match status" value="1"/>
</dbReference>
<evidence type="ECO:0000313" key="4">
    <source>
        <dbReference type="Proteomes" id="UP000256328"/>
    </source>
</evidence>
<reference evidence="3 4" key="1">
    <citation type="journal article" date="2018" name="IMA Fungus">
        <title>IMA Genome-F 9: Draft genome sequence of Annulohypoxylon stygium, Aspergillus mulundensis, Berkeleyomyces basicola (syn. Thielaviopsis basicola), Ceratocystis smalleyi, two Cercospora beticola strains, Coleophoma cylindrospora, Fusarium fracticaudum, Phialophora cf. hyalina, and Morchella septimelata.</title>
        <authorList>
            <person name="Wingfield B.D."/>
            <person name="Bills G.F."/>
            <person name="Dong Y."/>
            <person name="Huang W."/>
            <person name="Nel W.J."/>
            <person name="Swalarsk-Parry B.S."/>
            <person name="Vaghefi N."/>
            <person name="Wilken P.M."/>
            <person name="An Z."/>
            <person name="de Beer Z.W."/>
            <person name="De Vos L."/>
            <person name="Chen L."/>
            <person name="Duong T.A."/>
            <person name="Gao Y."/>
            <person name="Hammerbacher A."/>
            <person name="Kikkert J.R."/>
            <person name="Li Y."/>
            <person name="Li H."/>
            <person name="Li K."/>
            <person name="Li Q."/>
            <person name="Liu X."/>
            <person name="Ma X."/>
            <person name="Naidoo K."/>
            <person name="Pethybridge S.J."/>
            <person name="Sun J."/>
            <person name="Steenkamp E.T."/>
            <person name="van der Nest M.A."/>
            <person name="van Wyk S."/>
            <person name="Wingfield M.J."/>
            <person name="Xiong C."/>
            <person name="Yue Q."/>
            <person name="Zhang X."/>
        </authorList>
    </citation>
    <scope>NUCLEOTIDE SEQUENCE [LARGE SCALE GENOMIC DNA]</scope>
    <source>
        <strain evidence="3 4">BP5796</strain>
    </source>
</reference>
<dbReference type="GO" id="GO:0005634">
    <property type="term" value="C:nucleus"/>
    <property type="evidence" value="ECO:0007669"/>
    <property type="project" value="TreeGrafter"/>
</dbReference>
<sequence>MVASSPKATGSKSATITKPLKRKLSIDGSAQQKRTKLIDLYLDEDYSPSGTSKTKNDESKYRKRQKVSPWALGVRERRALASKLKQERCQMPNSARRGMANLTGSLCYRNSLLQVLMHQAKLVAWLQVYHQPENCLADNSAKCVSCCLRHLSTVYWQATGKQELTEALKRVHILFKTLGWSSDVSSGHADPDEQAGWLFNQIRSEIPTSLSTYLDSVQSFATTSVIKCRRCGHESRTESQERSFSVPIQPAIQGGTLAKYLQAYLVETIEGYRCEKCGNKSPKTRWHEIGHAPDILTVQLKRFNWDGRKISRSIPIDVNLDLSRYQPATSDEDPLHYELLGVIKHSGTSGFGHYISAAKGLDASWCEFDDSRKSSSDVNDARSGRSSFTPYILFYQRKD</sequence>
<dbReference type="InterPro" id="IPR001394">
    <property type="entry name" value="Peptidase_C19_UCH"/>
</dbReference>
<dbReference type="EMBL" id="PDLN01000006">
    <property type="protein sequence ID" value="RDW83113.1"/>
    <property type="molecule type" value="Genomic_DNA"/>
</dbReference>
<gene>
    <name evidence="3" type="ORF">BP5796_04604</name>
</gene>
<feature type="region of interest" description="Disordered" evidence="1">
    <location>
        <begin position="1"/>
        <end position="29"/>
    </location>
</feature>
<dbReference type="GO" id="GO:0004843">
    <property type="term" value="F:cysteine-type deubiquitinase activity"/>
    <property type="evidence" value="ECO:0007669"/>
    <property type="project" value="InterPro"/>
</dbReference>
<comment type="caution">
    <text evidence="3">The sequence shown here is derived from an EMBL/GenBank/DDBJ whole genome shotgun (WGS) entry which is preliminary data.</text>
</comment>
<dbReference type="Pfam" id="PF00443">
    <property type="entry name" value="UCH"/>
    <property type="match status" value="1"/>
</dbReference>
<accession>A0A3D8SA11</accession>
<dbReference type="PANTHER" id="PTHR24006">
    <property type="entry name" value="UBIQUITIN CARBOXYL-TERMINAL HYDROLASE"/>
    <property type="match status" value="1"/>
</dbReference>
<dbReference type="AlphaFoldDB" id="A0A3D8SA11"/>
<dbReference type="InterPro" id="IPR028889">
    <property type="entry name" value="USP"/>
</dbReference>